<sequence>MGTSIKHDGTLCKSELQRSALLTPRHRQFFDTEGRSRYMPSPKSARTRTLSKLLAWATPAMLAASLSANAETCAPIQN</sequence>
<organism evidence="1 2">
    <name type="scientific">Thiothrix eikelboomii</name>
    <dbReference type="NCBI Taxonomy" id="92487"/>
    <lineage>
        <taxon>Bacteria</taxon>
        <taxon>Pseudomonadati</taxon>
        <taxon>Pseudomonadota</taxon>
        <taxon>Gammaproteobacteria</taxon>
        <taxon>Thiotrichales</taxon>
        <taxon>Thiotrichaceae</taxon>
        <taxon>Thiothrix</taxon>
    </lineage>
</organism>
<dbReference type="Proteomes" id="UP000190460">
    <property type="component" value="Unassembled WGS sequence"/>
</dbReference>
<evidence type="ECO:0000313" key="1">
    <source>
        <dbReference type="EMBL" id="SKA81078.1"/>
    </source>
</evidence>
<name>A0A1T4WW40_9GAMM</name>
<evidence type="ECO:0000313" key="2">
    <source>
        <dbReference type="Proteomes" id="UP000190460"/>
    </source>
</evidence>
<gene>
    <name evidence="1" type="ORF">SAMN02745130_02161</name>
</gene>
<reference evidence="1 2" key="1">
    <citation type="submission" date="2017-02" db="EMBL/GenBank/DDBJ databases">
        <authorList>
            <person name="Peterson S.W."/>
        </authorList>
    </citation>
    <scope>NUCLEOTIDE SEQUENCE [LARGE SCALE GENOMIC DNA]</scope>
    <source>
        <strain evidence="1 2">ATCC 49788</strain>
    </source>
</reference>
<accession>A0A1T4WW40</accession>
<dbReference type="EMBL" id="FUYB01000009">
    <property type="protein sequence ID" value="SKA81078.1"/>
    <property type="molecule type" value="Genomic_DNA"/>
</dbReference>
<dbReference type="RefSeq" id="WP_143594334.1">
    <property type="nucleotide sequence ID" value="NZ_FUYB01000009.1"/>
</dbReference>
<protein>
    <submittedName>
        <fullName evidence="1">Uncharacterized protein</fullName>
    </submittedName>
</protein>
<keyword evidence="2" id="KW-1185">Reference proteome</keyword>
<dbReference type="AlphaFoldDB" id="A0A1T4WW40"/>
<dbReference type="STRING" id="92487.SAMN02745130_02161"/>
<proteinExistence type="predicted"/>